<dbReference type="Proteomes" id="UP000223913">
    <property type="component" value="Unassembled WGS sequence"/>
</dbReference>
<reference evidence="1 2" key="1">
    <citation type="submission" date="2017-10" db="EMBL/GenBank/DDBJ databases">
        <title>The draft genome sequence of Lewinella nigricans NBRC 102662.</title>
        <authorList>
            <person name="Wang K."/>
        </authorList>
    </citation>
    <scope>NUCLEOTIDE SEQUENCE [LARGE SCALE GENOMIC DNA]</scope>
    <source>
        <strain evidence="1 2">NBRC 102662</strain>
    </source>
</reference>
<keyword evidence="2" id="KW-1185">Reference proteome</keyword>
<dbReference type="EMBL" id="PDUD01000043">
    <property type="protein sequence ID" value="PHN02211.1"/>
    <property type="molecule type" value="Genomic_DNA"/>
</dbReference>
<gene>
    <name evidence="1" type="ORF">CRP01_33290</name>
</gene>
<name>A0A2D0N106_FLAN2</name>
<sequence length="187" mass="21296">MKRYDVLIFLINKYQLRSYLEIGVRESTTFSRINLEDKIGINPGGSTLSKVLSITSDQFFLQNDRKFDLIFVDGDHRSAQALRDLKNSLISINDNGFVVVHDTMPHNLEYTQPNWCGTVFRAVQEINQDPSISLHTVNTDHGVSILSLEPSPPGPLYKDFFDFMDNLSLCLNIVTPENLAHIKFYGK</sequence>
<dbReference type="AlphaFoldDB" id="A0A2D0N106"/>
<accession>A0A2D0N106</accession>
<organism evidence="1 2">
    <name type="scientific">Flavilitoribacter nigricans (strain ATCC 23147 / DSM 23189 / NBRC 102662 / NCIMB 1420 / SS-2)</name>
    <name type="common">Lewinella nigricans</name>
    <dbReference type="NCBI Taxonomy" id="1122177"/>
    <lineage>
        <taxon>Bacteria</taxon>
        <taxon>Pseudomonadati</taxon>
        <taxon>Bacteroidota</taxon>
        <taxon>Saprospiria</taxon>
        <taxon>Saprospirales</taxon>
        <taxon>Lewinellaceae</taxon>
        <taxon>Flavilitoribacter</taxon>
    </lineage>
</organism>
<evidence type="ECO:0000313" key="2">
    <source>
        <dbReference type="Proteomes" id="UP000223913"/>
    </source>
</evidence>
<dbReference type="Pfam" id="PF13578">
    <property type="entry name" value="Methyltransf_24"/>
    <property type="match status" value="1"/>
</dbReference>
<protein>
    <recommendedName>
        <fullName evidence="3">Class I SAM-dependent methyltransferase</fullName>
    </recommendedName>
</protein>
<comment type="caution">
    <text evidence="1">The sequence shown here is derived from an EMBL/GenBank/DDBJ whole genome shotgun (WGS) entry which is preliminary data.</text>
</comment>
<dbReference type="SUPFAM" id="SSF53335">
    <property type="entry name" value="S-adenosyl-L-methionine-dependent methyltransferases"/>
    <property type="match status" value="1"/>
</dbReference>
<dbReference type="RefSeq" id="WP_099154402.1">
    <property type="nucleotide sequence ID" value="NZ_PDUD01000043.1"/>
</dbReference>
<dbReference type="OrthoDB" id="799111at2"/>
<dbReference type="Gene3D" id="3.40.50.150">
    <property type="entry name" value="Vaccinia Virus protein VP39"/>
    <property type="match status" value="1"/>
</dbReference>
<dbReference type="InterPro" id="IPR029063">
    <property type="entry name" value="SAM-dependent_MTases_sf"/>
</dbReference>
<evidence type="ECO:0000313" key="1">
    <source>
        <dbReference type="EMBL" id="PHN02211.1"/>
    </source>
</evidence>
<evidence type="ECO:0008006" key="3">
    <source>
        <dbReference type="Google" id="ProtNLM"/>
    </source>
</evidence>
<proteinExistence type="predicted"/>